<dbReference type="Gene3D" id="3.30.530.20">
    <property type="match status" value="1"/>
</dbReference>
<evidence type="ECO:0000256" key="1">
    <source>
        <dbReference type="ARBA" id="ARBA00006817"/>
    </source>
</evidence>
<reference evidence="3 4" key="1">
    <citation type="submission" date="2018-07" db="EMBL/GenBank/DDBJ databases">
        <title>Draft genome sequence of Ancylomarina sp. M1P.</title>
        <authorList>
            <person name="Yadav S."/>
            <person name="Villanueva L."/>
            <person name="Damste J.S.S."/>
        </authorList>
    </citation>
    <scope>NUCLEOTIDE SEQUENCE [LARGE SCALE GENOMIC DNA]</scope>
    <source>
        <strain evidence="3 4">M1P</strain>
    </source>
</reference>
<dbReference type="InterPro" id="IPR013538">
    <property type="entry name" value="ASHA1/2-like_C"/>
</dbReference>
<dbReference type="Pfam" id="PF08327">
    <property type="entry name" value="AHSA1"/>
    <property type="match status" value="1"/>
</dbReference>
<organism evidence="3 4">
    <name type="scientific">Ancylomarina euxinus</name>
    <dbReference type="NCBI Taxonomy" id="2283627"/>
    <lineage>
        <taxon>Bacteria</taxon>
        <taxon>Pseudomonadati</taxon>
        <taxon>Bacteroidota</taxon>
        <taxon>Bacteroidia</taxon>
        <taxon>Marinilabiliales</taxon>
        <taxon>Marinifilaceae</taxon>
        <taxon>Ancylomarina</taxon>
    </lineage>
</organism>
<dbReference type="AlphaFoldDB" id="A0A425Y0F3"/>
<dbReference type="EMBL" id="QQWG01000009">
    <property type="protein sequence ID" value="RRG21224.1"/>
    <property type="molecule type" value="Genomic_DNA"/>
</dbReference>
<protein>
    <submittedName>
        <fullName evidence="3">ATPase</fullName>
    </submittedName>
</protein>
<name>A0A425Y0F3_9BACT</name>
<evidence type="ECO:0000259" key="2">
    <source>
        <dbReference type="Pfam" id="PF08327"/>
    </source>
</evidence>
<evidence type="ECO:0000313" key="3">
    <source>
        <dbReference type="EMBL" id="RRG21224.1"/>
    </source>
</evidence>
<dbReference type="OrthoDB" id="1445093at2"/>
<accession>A0A425Y0F3</accession>
<comment type="similarity">
    <text evidence="1">Belongs to the AHA1 family.</text>
</comment>
<dbReference type="InterPro" id="IPR023393">
    <property type="entry name" value="START-like_dom_sf"/>
</dbReference>
<proteinExistence type="inferred from homology"/>
<feature type="domain" description="Activator of Hsp90 ATPase homologue 1/2-like C-terminal" evidence="2">
    <location>
        <begin position="12"/>
        <end position="124"/>
    </location>
</feature>
<dbReference type="Proteomes" id="UP000285794">
    <property type="component" value="Unassembled WGS sequence"/>
</dbReference>
<dbReference type="SUPFAM" id="SSF55961">
    <property type="entry name" value="Bet v1-like"/>
    <property type="match status" value="1"/>
</dbReference>
<evidence type="ECO:0000313" key="4">
    <source>
        <dbReference type="Proteomes" id="UP000285794"/>
    </source>
</evidence>
<gene>
    <name evidence="3" type="ORF">DWB61_10845</name>
</gene>
<comment type="caution">
    <text evidence="3">The sequence shown here is derived from an EMBL/GenBank/DDBJ whole genome shotgun (WGS) entry which is preliminary data.</text>
</comment>
<sequence length="127" mass="14593">MKDFNYTLEISANQEEVFNALTNSFQIELWTGYPATMDDQVGTVFSLWEGDISGCNIQVVKDYKLVQEWFFGETENPSIVSFTLKKAGKNTSIELSHTNIPDEAYDEIVEGWKDYYLGSMQNFLEFS</sequence>
<dbReference type="RefSeq" id="WP_125030917.1">
    <property type="nucleotide sequence ID" value="NZ_JAPXVP010000008.1"/>
</dbReference>
<keyword evidence="4" id="KW-1185">Reference proteome</keyword>